<dbReference type="EC" id="2.7.13.3" evidence="3"/>
<keyword evidence="8" id="KW-0157">Chromophore</keyword>
<dbReference type="GO" id="GO:0016301">
    <property type="term" value="F:kinase activity"/>
    <property type="evidence" value="ECO:0007669"/>
    <property type="project" value="UniProtKB-KW"/>
</dbReference>
<feature type="domain" description="Phytochrome chromophore attachment site" evidence="10">
    <location>
        <begin position="146"/>
        <end position="304"/>
    </location>
</feature>
<dbReference type="Proteomes" id="UP000700732">
    <property type="component" value="Unassembled WGS sequence"/>
</dbReference>
<keyword evidence="7 12" id="KW-0418">Kinase</keyword>
<dbReference type="SMART" id="SM00387">
    <property type="entry name" value="HATPase_c"/>
    <property type="match status" value="1"/>
</dbReference>
<keyword evidence="4" id="KW-0600">Photoreceptor protein</keyword>
<dbReference type="PANTHER" id="PTHR42878:SF15">
    <property type="entry name" value="BACTERIOPHYTOCHROME"/>
    <property type="match status" value="1"/>
</dbReference>
<dbReference type="EMBL" id="VFIA01000039">
    <property type="protein sequence ID" value="MBC3794167.1"/>
    <property type="molecule type" value="Genomic_DNA"/>
</dbReference>
<dbReference type="InterPro" id="IPR003661">
    <property type="entry name" value="HisK_dim/P_dom"/>
</dbReference>
<proteinExistence type="inferred from homology"/>
<reference evidence="12 13" key="1">
    <citation type="submission" date="2019-06" db="EMBL/GenBank/DDBJ databases">
        <title>Spirosoma utsteinense sp. nov. isolated from Antarctic ice-free soils.</title>
        <authorList>
            <person name="Tahon G."/>
        </authorList>
    </citation>
    <scope>NUCLEOTIDE SEQUENCE [LARGE SCALE GENOMIC DNA]</scope>
    <source>
        <strain evidence="12 13">LMG 31447</strain>
    </source>
</reference>
<dbReference type="CDD" id="cd00082">
    <property type="entry name" value="HisKA"/>
    <property type="match status" value="1"/>
</dbReference>
<dbReference type="InterPro" id="IPR035965">
    <property type="entry name" value="PAS-like_dom_sf"/>
</dbReference>
<evidence type="ECO:0000256" key="9">
    <source>
        <dbReference type="ARBA" id="ARBA00023170"/>
    </source>
</evidence>
<dbReference type="Gene3D" id="3.30.450.40">
    <property type="match status" value="1"/>
</dbReference>
<evidence type="ECO:0000256" key="1">
    <source>
        <dbReference type="ARBA" id="ARBA00000085"/>
    </source>
</evidence>
<evidence type="ECO:0000256" key="2">
    <source>
        <dbReference type="ARBA" id="ARBA00006402"/>
    </source>
</evidence>
<dbReference type="InterPro" id="IPR050351">
    <property type="entry name" value="BphY/WalK/GraS-like"/>
</dbReference>
<comment type="catalytic activity">
    <reaction evidence="1">
        <text>ATP + protein L-histidine = ADP + protein N-phospho-L-histidine.</text>
        <dbReference type="EC" id="2.7.13.3"/>
    </reaction>
</comment>
<keyword evidence="9" id="KW-0675">Receptor</keyword>
<evidence type="ECO:0000256" key="6">
    <source>
        <dbReference type="ARBA" id="ARBA00022679"/>
    </source>
</evidence>
<evidence type="ECO:0000259" key="10">
    <source>
        <dbReference type="PROSITE" id="PS50046"/>
    </source>
</evidence>
<dbReference type="InterPro" id="IPR043150">
    <property type="entry name" value="Phytochrome_PHY_sf"/>
</dbReference>
<keyword evidence="5" id="KW-0716">Sensory transduction</keyword>
<dbReference type="InterPro" id="IPR003594">
    <property type="entry name" value="HATPase_dom"/>
</dbReference>
<keyword evidence="13" id="KW-1185">Reference proteome</keyword>
<dbReference type="InterPro" id="IPR005467">
    <property type="entry name" value="His_kinase_dom"/>
</dbReference>
<dbReference type="InterPro" id="IPR016132">
    <property type="entry name" value="Phyto_chromo_attachment"/>
</dbReference>
<accession>A0ABR6WC63</accession>
<dbReference type="Pfam" id="PF00512">
    <property type="entry name" value="HisKA"/>
    <property type="match status" value="1"/>
</dbReference>
<dbReference type="SMART" id="SM00388">
    <property type="entry name" value="HisKA"/>
    <property type="match status" value="1"/>
</dbReference>
<dbReference type="Gene3D" id="3.30.450.270">
    <property type="match status" value="1"/>
</dbReference>
<feature type="domain" description="Histidine kinase" evidence="11">
    <location>
        <begin position="530"/>
        <end position="744"/>
    </location>
</feature>
<dbReference type="Gene3D" id="3.30.450.20">
    <property type="entry name" value="PAS domain"/>
    <property type="match status" value="1"/>
</dbReference>
<keyword evidence="6" id="KW-0808">Transferase</keyword>
<dbReference type="SUPFAM" id="SSF55785">
    <property type="entry name" value="PYP-like sensor domain (PAS domain)"/>
    <property type="match status" value="1"/>
</dbReference>
<dbReference type="InterPro" id="IPR036097">
    <property type="entry name" value="HisK_dim/P_sf"/>
</dbReference>
<dbReference type="RefSeq" id="WP_186740342.1">
    <property type="nucleotide sequence ID" value="NZ_VFIA01000039.1"/>
</dbReference>
<dbReference type="SUPFAM" id="SSF55781">
    <property type="entry name" value="GAF domain-like"/>
    <property type="match status" value="2"/>
</dbReference>
<dbReference type="Gene3D" id="1.10.287.130">
    <property type="match status" value="1"/>
</dbReference>
<evidence type="ECO:0000256" key="4">
    <source>
        <dbReference type="ARBA" id="ARBA00022543"/>
    </source>
</evidence>
<dbReference type="InterPro" id="IPR036890">
    <property type="entry name" value="HATPase_C_sf"/>
</dbReference>
<dbReference type="SMART" id="SM00065">
    <property type="entry name" value="GAF"/>
    <property type="match status" value="1"/>
</dbReference>
<evidence type="ECO:0000313" key="12">
    <source>
        <dbReference type="EMBL" id="MBC3794167.1"/>
    </source>
</evidence>
<dbReference type="InterPro" id="IPR029016">
    <property type="entry name" value="GAF-like_dom_sf"/>
</dbReference>
<dbReference type="InterPro" id="IPR013515">
    <property type="entry name" value="Phytochrome_cen-reg"/>
</dbReference>
<evidence type="ECO:0000256" key="3">
    <source>
        <dbReference type="ARBA" id="ARBA00012438"/>
    </source>
</evidence>
<evidence type="ECO:0000259" key="11">
    <source>
        <dbReference type="PROSITE" id="PS50109"/>
    </source>
</evidence>
<name>A0ABR6WC63_9BACT</name>
<organism evidence="12 13">
    <name type="scientific">Spirosoma utsteinense</name>
    <dbReference type="NCBI Taxonomy" id="2585773"/>
    <lineage>
        <taxon>Bacteria</taxon>
        <taxon>Pseudomonadati</taxon>
        <taxon>Bacteroidota</taxon>
        <taxon>Cytophagia</taxon>
        <taxon>Cytophagales</taxon>
        <taxon>Cytophagaceae</taxon>
        <taxon>Spirosoma</taxon>
    </lineage>
</organism>
<dbReference type="PROSITE" id="PS50046">
    <property type="entry name" value="PHYTOCHROME_2"/>
    <property type="match status" value="1"/>
</dbReference>
<dbReference type="PANTHER" id="PTHR42878">
    <property type="entry name" value="TWO-COMPONENT HISTIDINE KINASE"/>
    <property type="match status" value="1"/>
</dbReference>
<sequence>MTYFEVDITNCEQEPIHILGHIQSHGYLCAIHPDTYTIVHASANLADLVGQPIADVLGQSLAEVLNKTDLPAATLIELLNVGKRNDSWDTLNPYRLQLDGRFWNLVVHAFKGLLLLEWEPTDEQPKVAMNQRLIADALTEVQSSRQLADLLQNTAQRVKSIIGFDRVMVYRFSADWHGQVIAEAREPELEPFLGLHYPASDIPRQARELYKINLVRLIADAGSVPSPILSQPGWPNDAPLDLTHSTLRAVSPVHIEYLNNMGVQASMSISLLYQGELWGLISCHHHAPRFVDYAARQAAKFVSQLLSAALEFRKGEEDQSLLLHSLENGQRLHEQLLADEDVVRALTRRSVTALDLVAASGAVLLFNNQQHRLGTTPDEAAVRDLAEWLKTTLSDTFLETSHLPALYPPAGIFRHQGAGILAVVLSRELNEYLIWFKPERIQEVTWAGNPQKAVTVSDDGQHRIGPRKSFEAWTEMVHNTSEPWGQAEVAAAIKLREDILQIVTRQANEIRQLNQRLQAAYEELDAFSYTVSHDLRTPLSSIRCYSEILLEEYGDDFNPDARALFQKVIDSTDRMRALIHHILFYSRMGRTEVNTQLVDMNHLLTSMRDEILLTEKDRSLAIDIADTPAINADPTMLSQLFMNLLTNAAKYTRSTPAGHIQVSGKQTDEDVIYSITDNGIGFDMKEADKMFELFKRLENARSFKGTGVGLAIVKRIITRHHGKIWYQSEPNRGATFFVSFPLIAVD</sequence>
<dbReference type="InterPro" id="IPR003018">
    <property type="entry name" value="GAF"/>
</dbReference>
<gene>
    <name evidence="12" type="ORF">FH603_4694</name>
</gene>
<evidence type="ECO:0000313" key="13">
    <source>
        <dbReference type="Proteomes" id="UP000700732"/>
    </source>
</evidence>
<dbReference type="Gene3D" id="3.30.565.10">
    <property type="entry name" value="Histidine kinase-like ATPase, C-terminal domain"/>
    <property type="match status" value="1"/>
</dbReference>
<dbReference type="InterPro" id="IPR001294">
    <property type="entry name" value="Phytochrome"/>
</dbReference>
<comment type="caution">
    <text evidence="12">The sequence shown here is derived from an EMBL/GenBank/DDBJ whole genome shotgun (WGS) entry which is preliminary data.</text>
</comment>
<dbReference type="InterPro" id="IPR013654">
    <property type="entry name" value="PAS_2"/>
</dbReference>
<dbReference type="Pfam" id="PF02518">
    <property type="entry name" value="HATPase_c"/>
    <property type="match status" value="1"/>
</dbReference>
<evidence type="ECO:0000256" key="8">
    <source>
        <dbReference type="ARBA" id="ARBA00022991"/>
    </source>
</evidence>
<dbReference type="Pfam" id="PF08446">
    <property type="entry name" value="PAS_2"/>
    <property type="match status" value="1"/>
</dbReference>
<protein>
    <recommendedName>
        <fullName evidence="3">histidine kinase</fullName>
        <ecNumber evidence="3">2.7.13.3</ecNumber>
    </recommendedName>
</protein>
<dbReference type="SUPFAM" id="SSF55874">
    <property type="entry name" value="ATPase domain of HSP90 chaperone/DNA topoisomerase II/histidine kinase"/>
    <property type="match status" value="1"/>
</dbReference>
<dbReference type="PROSITE" id="PS50109">
    <property type="entry name" value="HIS_KIN"/>
    <property type="match status" value="1"/>
</dbReference>
<dbReference type="Pfam" id="PF01590">
    <property type="entry name" value="GAF"/>
    <property type="match status" value="1"/>
</dbReference>
<evidence type="ECO:0000256" key="5">
    <source>
        <dbReference type="ARBA" id="ARBA00022606"/>
    </source>
</evidence>
<dbReference type="Pfam" id="PF00360">
    <property type="entry name" value="PHY"/>
    <property type="match status" value="1"/>
</dbReference>
<dbReference type="SUPFAM" id="SSF47384">
    <property type="entry name" value="Homodimeric domain of signal transducing histidine kinase"/>
    <property type="match status" value="1"/>
</dbReference>
<comment type="similarity">
    <text evidence="2">In the N-terminal section; belongs to the phytochrome family.</text>
</comment>
<dbReference type="PRINTS" id="PR01033">
    <property type="entry name" value="PHYTOCHROME"/>
</dbReference>
<evidence type="ECO:0000256" key="7">
    <source>
        <dbReference type="ARBA" id="ARBA00022777"/>
    </source>
</evidence>